<dbReference type="InterPro" id="IPR050064">
    <property type="entry name" value="IGPS_HisA/HisF"/>
</dbReference>
<evidence type="ECO:0000313" key="11">
    <source>
        <dbReference type="EMBL" id="MEM0515798.1"/>
    </source>
</evidence>
<dbReference type="PANTHER" id="PTHR21235">
    <property type="entry name" value="IMIDAZOLE GLYCEROL PHOSPHATE SYNTHASE SUBUNIT HISF/H IGP SYNTHASE SUBUNIT HISF/H"/>
    <property type="match status" value="1"/>
</dbReference>
<sequence length="259" mass="28343">MLSKRIIPCLDVKDGQVVKGVQFKGHEIVGDILELAKAYSDAGADELVFYEISASVEKRLLDVNWVEHIARNIDIPFCVAGGIKSVADAARVLESGADKISINSPAIARPELIRELHDEFGKQCVVVGIDSFFDAQSGEYLVYQLTGDPNSSSRTRYNTLEWVEQVQALGAGEIVLNCMNQDGVRKGYDIEQLTKVRDICHVPLIASGGAGKISDFSEVFKKAQVDGALAASVFHKNLININELKQHLADNKIATRLCE</sequence>
<dbReference type="InterPro" id="IPR013785">
    <property type="entry name" value="Aldolase_TIM"/>
</dbReference>
<evidence type="ECO:0000256" key="4">
    <source>
        <dbReference type="ARBA" id="ARBA00022605"/>
    </source>
</evidence>
<keyword evidence="6 9" id="KW-0456">Lyase</keyword>
<dbReference type="Proteomes" id="UP001447008">
    <property type="component" value="Unassembled WGS sequence"/>
</dbReference>
<evidence type="ECO:0000256" key="7">
    <source>
        <dbReference type="ARBA" id="ARBA00025475"/>
    </source>
</evidence>
<evidence type="ECO:0000256" key="6">
    <source>
        <dbReference type="ARBA" id="ARBA00023239"/>
    </source>
</evidence>
<dbReference type="EMBL" id="JBCGCU010000010">
    <property type="protein sequence ID" value="MEM0515798.1"/>
    <property type="molecule type" value="Genomic_DNA"/>
</dbReference>
<dbReference type="NCBIfam" id="TIGR00735">
    <property type="entry name" value="hisF"/>
    <property type="match status" value="1"/>
</dbReference>
<gene>
    <name evidence="9 11" type="primary">hisF</name>
    <name evidence="11" type="ORF">WCN91_10310</name>
</gene>
<dbReference type="InterPro" id="IPR011060">
    <property type="entry name" value="RibuloseP-bd_barrel"/>
</dbReference>
<evidence type="ECO:0000256" key="5">
    <source>
        <dbReference type="ARBA" id="ARBA00023102"/>
    </source>
</evidence>
<evidence type="ECO:0000256" key="2">
    <source>
        <dbReference type="ARBA" id="ARBA00009667"/>
    </source>
</evidence>
<comment type="caution">
    <text evidence="11">The sequence shown here is derived from an EMBL/GenBank/DDBJ whole genome shotgun (WGS) entry which is preliminary data.</text>
</comment>
<keyword evidence="5 9" id="KW-0368">Histidine biosynthesis</keyword>
<evidence type="ECO:0000313" key="12">
    <source>
        <dbReference type="Proteomes" id="UP001447008"/>
    </source>
</evidence>
<organism evidence="11 12">
    <name type="scientific">Pseudoalteromonas qingdaonensis</name>
    <dbReference type="NCBI Taxonomy" id="3131913"/>
    <lineage>
        <taxon>Bacteria</taxon>
        <taxon>Pseudomonadati</taxon>
        <taxon>Pseudomonadota</taxon>
        <taxon>Gammaproteobacteria</taxon>
        <taxon>Alteromonadales</taxon>
        <taxon>Pseudoalteromonadaceae</taxon>
        <taxon>Pseudoalteromonas</taxon>
    </lineage>
</organism>
<feature type="active site" evidence="9">
    <location>
        <position position="130"/>
    </location>
</feature>
<evidence type="ECO:0000256" key="9">
    <source>
        <dbReference type="HAMAP-Rule" id="MF_01013"/>
    </source>
</evidence>
<evidence type="ECO:0000256" key="10">
    <source>
        <dbReference type="RuleBase" id="RU003657"/>
    </source>
</evidence>
<evidence type="ECO:0000256" key="3">
    <source>
        <dbReference type="ARBA" id="ARBA00011152"/>
    </source>
</evidence>
<evidence type="ECO:0000256" key="8">
    <source>
        <dbReference type="ARBA" id="ARBA00047838"/>
    </source>
</evidence>
<evidence type="ECO:0000256" key="1">
    <source>
        <dbReference type="ARBA" id="ARBA00005091"/>
    </source>
</evidence>
<feature type="active site" evidence="9">
    <location>
        <position position="11"/>
    </location>
</feature>
<keyword evidence="4 9" id="KW-0028">Amino-acid biosynthesis</keyword>
<comment type="similarity">
    <text evidence="2 9 10">Belongs to the HisA/HisF family.</text>
</comment>
<protein>
    <recommendedName>
        <fullName evidence="9">Imidazole glycerol phosphate synthase subunit HisF</fullName>
        <ecNumber evidence="9">4.3.2.10</ecNumber>
    </recommendedName>
    <alternativeName>
        <fullName evidence="9">IGP synthase cyclase subunit</fullName>
    </alternativeName>
    <alternativeName>
        <fullName evidence="9">IGP synthase subunit HisF</fullName>
    </alternativeName>
    <alternativeName>
        <fullName evidence="9">ImGP synthase subunit HisF</fullName>
        <shortName evidence="9">IGPS subunit HisF</shortName>
    </alternativeName>
</protein>
<dbReference type="PANTHER" id="PTHR21235:SF2">
    <property type="entry name" value="IMIDAZOLE GLYCEROL PHOSPHATE SYNTHASE HISHF"/>
    <property type="match status" value="1"/>
</dbReference>
<dbReference type="Gene3D" id="3.20.20.70">
    <property type="entry name" value="Aldolase class I"/>
    <property type="match status" value="1"/>
</dbReference>
<name>A0ABU9N0J2_9GAMM</name>
<comment type="pathway">
    <text evidence="1 9">Amino-acid biosynthesis; L-histidine biosynthesis; L-histidine from 5-phospho-alpha-D-ribose 1-diphosphate: step 5/9.</text>
</comment>
<keyword evidence="12" id="KW-1185">Reference proteome</keyword>
<reference evidence="11 12" key="1">
    <citation type="submission" date="2024-03" db="EMBL/GenBank/DDBJ databases">
        <title>Pseudoalteromonas qingdaonensis sp. nov., isolated from the intestines of marine benthic organisms.</title>
        <authorList>
            <person name="Lin X."/>
            <person name="Fang S."/>
            <person name="Hu X."/>
        </authorList>
    </citation>
    <scope>NUCLEOTIDE SEQUENCE [LARGE SCALE GENOMIC DNA]</scope>
    <source>
        <strain evidence="11 12">YIC-827</strain>
    </source>
</reference>
<dbReference type="Pfam" id="PF00977">
    <property type="entry name" value="His_biosynth"/>
    <property type="match status" value="1"/>
</dbReference>
<dbReference type="EC" id="4.3.2.10" evidence="9"/>
<comment type="catalytic activity">
    <reaction evidence="8 9">
        <text>5-[(5-phospho-1-deoxy-D-ribulos-1-ylimino)methylamino]-1-(5-phospho-beta-D-ribosyl)imidazole-4-carboxamide + L-glutamine = D-erythro-1-(imidazol-4-yl)glycerol 3-phosphate + 5-amino-1-(5-phospho-beta-D-ribosyl)imidazole-4-carboxamide + L-glutamate + H(+)</text>
        <dbReference type="Rhea" id="RHEA:24793"/>
        <dbReference type="ChEBI" id="CHEBI:15378"/>
        <dbReference type="ChEBI" id="CHEBI:29985"/>
        <dbReference type="ChEBI" id="CHEBI:58278"/>
        <dbReference type="ChEBI" id="CHEBI:58359"/>
        <dbReference type="ChEBI" id="CHEBI:58475"/>
        <dbReference type="ChEBI" id="CHEBI:58525"/>
        <dbReference type="EC" id="4.3.2.10"/>
    </reaction>
</comment>
<proteinExistence type="inferred from homology"/>
<keyword evidence="9" id="KW-0963">Cytoplasm</keyword>
<comment type="subcellular location">
    <subcellularLocation>
        <location evidence="9">Cytoplasm</location>
    </subcellularLocation>
</comment>
<comment type="function">
    <text evidence="7 9">IGPS catalyzes the conversion of PRFAR and glutamine to IGP, AICAR and glutamate. The HisF subunit catalyzes the cyclization activity that produces IGP and AICAR from PRFAR using the ammonia provided by the HisH subunit.</text>
</comment>
<dbReference type="SUPFAM" id="SSF51366">
    <property type="entry name" value="Ribulose-phoshate binding barrel"/>
    <property type="match status" value="1"/>
</dbReference>
<comment type="subunit">
    <text evidence="3 9">Heterodimer of HisH and HisF.</text>
</comment>
<dbReference type="RefSeq" id="WP_342678747.1">
    <property type="nucleotide sequence ID" value="NZ_JBCGCU010000010.1"/>
</dbReference>
<dbReference type="InterPro" id="IPR004651">
    <property type="entry name" value="HisF"/>
</dbReference>
<dbReference type="InterPro" id="IPR006062">
    <property type="entry name" value="His_biosynth"/>
</dbReference>
<dbReference type="CDD" id="cd04731">
    <property type="entry name" value="HisF"/>
    <property type="match status" value="1"/>
</dbReference>
<dbReference type="HAMAP" id="MF_01013">
    <property type="entry name" value="HisF"/>
    <property type="match status" value="1"/>
</dbReference>
<dbReference type="GO" id="GO:0016829">
    <property type="term" value="F:lyase activity"/>
    <property type="evidence" value="ECO:0007669"/>
    <property type="project" value="UniProtKB-KW"/>
</dbReference>
<accession>A0ABU9N0J2</accession>